<evidence type="ECO:0000313" key="2">
    <source>
        <dbReference type="EMBL" id="KKQ98509.1"/>
    </source>
</evidence>
<feature type="transmembrane region" description="Helical" evidence="1">
    <location>
        <begin position="178"/>
        <end position="196"/>
    </location>
</feature>
<evidence type="ECO:0000313" key="3">
    <source>
        <dbReference type="Proteomes" id="UP000034325"/>
    </source>
</evidence>
<accession>A0A0G0PK53</accession>
<name>A0A0G0PK53_9BACT</name>
<gene>
    <name evidence="2" type="ORF">UT23_C0002G0009</name>
</gene>
<feature type="transmembrane region" description="Helical" evidence="1">
    <location>
        <begin position="6"/>
        <end position="23"/>
    </location>
</feature>
<keyword evidence="1" id="KW-0812">Transmembrane</keyword>
<organism evidence="2 3">
    <name type="scientific">Candidatus Woesebacteria bacterium GW2011_GWA1_39_12</name>
    <dbReference type="NCBI Taxonomy" id="1618549"/>
    <lineage>
        <taxon>Bacteria</taxon>
        <taxon>Candidatus Woeseibacteriota</taxon>
    </lineage>
</organism>
<protein>
    <submittedName>
        <fullName evidence="2">Uncharacterized protein</fullName>
    </submittedName>
</protein>
<evidence type="ECO:0000256" key="1">
    <source>
        <dbReference type="SAM" id="Phobius"/>
    </source>
</evidence>
<reference evidence="2 3" key="1">
    <citation type="journal article" date="2015" name="Nature">
        <title>rRNA introns, odd ribosomes, and small enigmatic genomes across a large radiation of phyla.</title>
        <authorList>
            <person name="Brown C.T."/>
            <person name="Hug L.A."/>
            <person name="Thomas B.C."/>
            <person name="Sharon I."/>
            <person name="Castelle C.J."/>
            <person name="Singh A."/>
            <person name="Wilkins M.J."/>
            <person name="Williams K.H."/>
            <person name="Banfield J.F."/>
        </authorList>
    </citation>
    <scope>NUCLEOTIDE SEQUENCE [LARGE SCALE GENOMIC DNA]</scope>
</reference>
<feature type="transmembrane region" description="Helical" evidence="1">
    <location>
        <begin position="87"/>
        <end position="105"/>
    </location>
</feature>
<dbReference type="EMBL" id="LBWA01000002">
    <property type="protein sequence ID" value="KKQ98509.1"/>
    <property type="molecule type" value="Genomic_DNA"/>
</dbReference>
<feature type="transmembrane region" description="Helical" evidence="1">
    <location>
        <begin position="32"/>
        <end position="50"/>
    </location>
</feature>
<feature type="transmembrane region" description="Helical" evidence="1">
    <location>
        <begin position="111"/>
        <end position="129"/>
    </location>
</feature>
<dbReference type="Proteomes" id="UP000034325">
    <property type="component" value="Unassembled WGS sequence"/>
</dbReference>
<sequence length="199" mass="22614">MILRIVFSFIAVIIFLFLFWRRLKEDYTQNQIFTTAFYILLGFSLGGIISDNFAPSWWFWISFLGGSLGIFIGILRFNLRIFETIEAGILSSLTLYGFVFCYSWIDTNKVISALGTLIILVFIIIFVFLDKSYKTFSWYKSGRVGFTGMTILGFFFLTRAIVATLGVDVLSFVGNKDIVISAVISFASFLTLFNLARSS</sequence>
<feature type="transmembrane region" description="Helical" evidence="1">
    <location>
        <begin position="56"/>
        <end position="75"/>
    </location>
</feature>
<proteinExistence type="predicted"/>
<keyword evidence="1" id="KW-1133">Transmembrane helix</keyword>
<feature type="transmembrane region" description="Helical" evidence="1">
    <location>
        <begin position="150"/>
        <end position="172"/>
    </location>
</feature>
<comment type="caution">
    <text evidence="2">The sequence shown here is derived from an EMBL/GenBank/DDBJ whole genome shotgun (WGS) entry which is preliminary data.</text>
</comment>
<dbReference type="AlphaFoldDB" id="A0A0G0PK53"/>
<keyword evidence="1" id="KW-0472">Membrane</keyword>